<dbReference type="EMBL" id="ATLC01000045">
    <property type="protein sequence ID" value="EPJ28067.1"/>
    <property type="molecule type" value="Genomic_DNA"/>
</dbReference>
<comment type="caution">
    <text evidence="1">The sequence shown here is derived from an EMBL/GenBank/DDBJ whole genome shotgun (WGS) entry which is preliminary data.</text>
</comment>
<gene>
    <name evidence="1" type="ORF">CP99DC5_0615</name>
</gene>
<evidence type="ECO:0000313" key="2">
    <source>
        <dbReference type="Proteomes" id="UP000014627"/>
    </source>
</evidence>
<name>A0ABN0MPG7_CHLPS</name>
<keyword evidence="2" id="KW-1185">Reference proteome</keyword>
<proteinExistence type="predicted"/>
<accession>A0ABN0MPG7</accession>
<sequence length="41" mass="5159">MFVLQQERRTQKFPNRIFRKYVDTCLRYFSILQMKKFTPSL</sequence>
<evidence type="ECO:0000313" key="1">
    <source>
        <dbReference type="EMBL" id="EPJ28067.1"/>
    </source>
</evidence>
<dbReference type="Proteomes" id="UP000014627">
    <property type="component" value="Unassembled WGS sequence"/>
</dbReference>
<reference evidence="1 2" key="1">
    <citation type="submission" date="2013-04" db="EMBL/GenBank/DDBJ databases">
        <title>Genome sequence of Chlamydia psittaci 99DC5.</title>
        <authorList>
            <person name="Huot-Creasy H."/>
            <person name="McCracken C.L."/>
            <person name="Humphries M."/>
            <person name="Sachse K."/>
            <person name="Laroucau K."/>
            <person name="Bavoil P."/>
            <person name="Myers G.S."/>
        </authorList>
    </citation>
    <scope>NUCLEOTIDE SEQUENCE [LARGE SCALE GENOMIC DNA]</scope>
    <source>
        <strain evidence="1 2">99DC5</strain>
    </source>
</reference>
<protein>
    <submittedName>
        <fullName evidence="1">Uncharacterized protein</fullName>
    </submittedName>
</protein>
<organism evidence="1 2">
    <name type="scientific">Chlamydia psittaci 99DC5</name>
    <dbReference type="NCBI Taxonomy" id="1112251"/>
    <lineage>
        <taxon>Bacteria</taxon>
        <taxon>Pseudomonadati</taxon>
        <taxon>Chlamydiota</taxon>
        <taxon>Chlamydiia</taxon>
        <taxon>Chlamydiales</taxon>
        <taxon>Chlamydiaceae</taxon>
        <taxon>Chlamydia/Chlamydophila group</taxon>
        <taxon>Chlamydia</taxon>
    </lineage>
</organism>